<evidence type="ECO:0000256" key="5">
    <source>
        <dbReference type="ARBA" id="ARBA00022927"/>
    </source>
</evidence>
<protein>
    <submittedName>
        <fullName evidence="8">Flagellar assembly protein FliH</fullName>
    </submittedName>
</protein>
<evidence type="ECO:0000313" key="8">
    <source>
        <dbReference type="EMBL" id="AJA34207.1"/>
    </source>
</evidence>
<dbReference type="PANTHER" id="PTHR34982:SF1">
    <property type="entry name" value="FLAGELLAR ASSEMBLY PROTEIN FLIH"/>
    <property type="match status" value="1"/>
</dbReference>
<dbReference type="PANTHER" id="PTHR34982">
    <property type="entry name" value="YOP PROTEINS TRANSLOCATION PROTEIN L"/>
    <property type="match status" value="1"/>
</dbReference>
<keyword evidence="6" id="KW-1006">Bacterial flagellum protein export</keyword>
<proteinExistence type="inferred from homology"/>
<feature type="domain" description="Flagellar assembly protein FliH/Type III secretion system HrpE" evidence="7">
    <location>
        <begin position="106"/>
        <end position="219"/>
    </location>
</feature>
<evidence type="ECO:0000256" key="4">
    <source>
        <dbReference type="ARBA" id="ARBA00022795"/>
    </source>
</evidence>
<dbReference type="InterPro" id="IPR018035">
    <property type="entry name" value="Flagellar_FliH/T3SS_HrpE"/>
</dbReference>
<keyword evidence="4" id="KW-1005">Bacterial flagellum biogenesis</keyword>
<evidence type="ECO:0000256" key="1">
    <source>
        <dbReference type="ARBA" id="ARBA00003041"/>
    </source>
</evidence>
<comment type="function">
    <text evidence="1">Needed for flagellar regrowth and assembly.</text>
</comment>
<keyword evidence="8" id="KW-0282">Flagellum</keyword>
<comment type="similarity">
    <text evidence="2">Belongs to the FliH family.</text>
</comment>
<name>A0A0A7RG33_9LACO</name>
<keyword evidence="8" id="KW-0969">Cilium</keyword>
<organism evidence="8">
    <name type="scientific">Liquorilactobacillus oeni</name>
    <dbReference type="NCBI Taxonomy" id="303241"/>
    <lineage>
        <taxon>Bacteria</taxon>
        <taxon>Bacillati</taxon>
        <taxon>Bacillota</taxon>
        <taxon>Bacilli</taxon>
        <taxon>Lactobacillales</taxon>
        <taxon>Lactobacillaceae</taxon>
        <taxon>Liquorilactobacillus</taxon>
    </lineage>
</organism>
<dbReference type="GO" id="GO:0005829">
    <property type="term" value="C:cytosol"/>
    <property type="evidence" value="ECO:0007669"/>
    <property type="project" value="TreeGrafter"/>
</dbReference>
<keyword evidence="8" id="KW-0966">Cell projection</keyword>
<evidence type="ECO:0000256" key="2">
    <source>
        <dbReference type="ARBA" id="ARBA00006602"/>
    </source>
</evidence>
<accession>A0A0A7RG33</accession>
<dbReference type="GO" id="GO:0044781">
    <property type="term" value="P:bacterial-type flagellum organization"/>
    <property type="evidence" value="ECO:0007669"/>
    <property type="project" value="UniProtKB-KW"/>
</dbReference>
<dbReference type="AlphaFoldDB" id="A0A0A7RG33"/>
<dbReference type="Pfam" id="PF02108">
    <property type="entry name" value="FliH"/>
    <property type="match status" value="1"/>
</dbReference>
<evidence type="ECO:0000256" key="3">
    <source>
        <dbReference type="ARBA" id="ARBA00022448"/>
    </source>
</evidence>
<keyword evidence="3" id="KW-0813">Transport</keyword>
<reference evidence="8" key="1">
    <citation type="journal article" date="2014" name="Appl. Environ. Microbiol.">
        <title>Detection and genomic characterization of motility in Lactobacillus curvatus: confirmation of motility in a species outside the Lactobacillus salivarius clade.</title>
        <authorList>
            <person name="Cousin F.J."/>
            <person name="Lynch S.M."/>
            <person name="Harris H.M."/>
            <person name="McCann A."/>
            <person name="Lynch D.B."/>
            <person name="Neville B.A."/>
            <person name="Irisawa T."/>
            <person name="Okada S."/>
            <person name="Endo A."/>
            <person name="O'Toole P.W."/>
        </authorList>
    </citation>
    <scope>NUCLEOTIDE SEQUENCE</scope>
    <source>
        <strain evidence="8">DSM 19972</strain>
    </source>
</reference>
<keyword evidence="5" id="KW-0653">Protein transport</keyword>
<dbReference type="EMBL" id="KM886868">
    <property type="protein sequence ID" value="AJA34207.1"/>
    <property type="molecule type" value="Genomic_DNA"/>
</dbReference>
<sequence>MKLSNNNLVKQTTITSAKKPKAIVTKSVSLPHSSLLSVDEPEIDGQAYKVHKKSFETLKQKIIADAQNEGTKIKEAARQAGLKEGYDQGYQDGKEKGEQLAAVIEQQAKQNFENAGAEVKRYVNEKQNEVVSFAIEMAEVILQHKIDDKPAELLSLLEPILFKLEKPDQVITIRAHEKYHEVLTARMEKKKKETLNLRYLILDDQRLSPYEVTVESNESFETLALQEELHKFLLQFKKECL</sequence>
<evidence type="ECO:0000259" key="7">
    <source>
        <dbReference type="Pfam" id="PF02108"/>
    </source>
</evidence>
<evidence type="ECO:0000256" key="6">
    <source>
        <dbReference type="ARBA" id="ARBA00023225"/>
    </source>
</evidence>
<gene>
    <name evidence="8" type="primary">fliH</name>
</gene>
<dbReference type="InterPro" id="IPR051472">
    <property type="entry name" value="T3SS_Stator/FliH"/>
</dbReference>
<dbReference type="GO" id="GO:0015031">
    <property type="term" value="P:protein transport"/>
    <property type="evidence" value="ECO:0007669"/>
    <property type="project" value="UniProtKB-KW"/>
</dbReference>